<keyword evidence="4" id="KW-1185">Reference proteome</keyword>
<comment type="caution">
    <text evidence="3">The sequence shown here is derived from an EMBL/GenBank/DDBJ whole genome shotgun (WGS) entry which is preliminary data.</text>
</comment>
<evidence type="ECO:0000259" key="2">
    <source>
        <dbReference type="Pfam" id="PF01706"/>
    </source>
</evidence>
<dbReference type="EMBL" id="JANRMI010000005">
    <property type="protein sequence ID" value="MDG0818066.1"/>
    <property type="molecule type" value="Genomic_DNA"/>
</dbReference>
<reference evidence="3" key="1">
    <citation type="submission" date="2022-08" db="EMBL/GenBank/DDBJ databases">
        <title>Novel Bdellovibrio Species Isolated from Svalbard: Designation Bdellovibrio svalbardensis.</title>
        <authorList>
            <person name="Mitchell R.J."/>
            <person name="Choi S.Y."/>
        </authorList>
    </citation>
    <scope>NUCLEOTIDE SEQUENCE</scope>
    <source>
        <strain evidence="3">PAP01</strain>
    </source>
</reference>
<dbReference type="SUPFAM" id="SSF48029">
    <property type="entry name" value="FliG"/>
    <property type="match status" value="1"/>
</dbReference>
<dbReference type="RefSeq" id="WP_277579541.1">
    <property type="nucleotide sequence ID" value="NZ_JANRMI010000005.1"/>
</dbReference>
<sequence>MGMLDRYKKKGGFYQLLQLLETSPVAKREQFLTLIAGESPIWEEALRKKILTITRVYSWDGQYLVEIFSRVQPMTLAYALHGSPPEQIESLLSCLPPISKRKITDLMAETNPSAAEKGTCVSKMVSEVRGFVSQGIIRLEKVDPELHIPENIEELLNSSVHSIPVYSNEPAKKDSAPNIVGESDDNPAAQQEMDFLKRKVNQLASEVNALKHENTVLKDKLSQIKKIA</sequence>
<dbReference type="Gene3D" id="1.10.220.30">
    <property type="match status" value="1"/>
</dbReference>
<dbReference type="Proteomes" id="UP001152321">
    <property type="component" value="Unassembled WGS sequence"/>
</dbReference>
<feature type="region of interest" description="Disordered" evidence="1">
    <location>
        <begin position="169"/>
        <end position="188"/>
    </location>
</feature>
<evidence type="ECO:0000313" key="4">
    <source>
        <dbReference type="Proteomes" id="UP001152321"/>
    </source>
</evidence>
<dbReference type="InterPro" id="IPR011002">
    <property type="entry name" value="FliG_a-hlx"/>
</dbReference>
<protein>
    <recommendedName>
        <fullName evidence="2">Flagellar motor switch protein FliG C-terminal domain-containing protein</fullName>
    </recommendedName>
</protein>
<evidence type="ECO:0000313" key="3">
    <source>
        <dbReference type="EMBL" id="MDG0818066.1"/>
    </source>
</evidence>
<organism evidence="3 4">
    <name type="scientific">Bdellovibrio svalbardensis</name>
    <dbReference type="NCBI Taxonomy" id="2972972"/>
    <lineage>
        <taxon>Bacteria</taxon>
        <taxon>Pseudomonadati</taxon>
        <taxon>Bdellovibrionota</taxon>
        <taxon>Bdellovibrionia</taxon>
        <taxon>Bdellovibrionales</taxon>
        <taxon>Pseudobdellovibrionaceae</taxon>
        <taxon>Bdellovibrio</taxon>
    </lineage>
</organism>
<proteinExistence type="predicted"/>
<dbReference type="InterPro" id="IPR023087">
    <property type="entry name" value="Flg_Motor_Flig_C"/>
</dbReference>
<feature type="domain" description="Flagellar motor switch protein FliG C-terminal" evidence="2">
    <location>
        <begin position="38"/>
        <end position="139"/>
    </location>
</feature>
<evidence type="ECO:0000256" key="1">
    <source>
        <dbReference type="SAM" id="MobiDB-lite"/>
    </source>
</evidence>
<name>A0ABT6DMH1_9BACT</name>
<accession>A0ABT6DMH1</accession>
<gene>
    <name evidence="3" type="ORF">NWE73_16910</name>
</gene>
<dbReference type="Pfam" id="PF01706">
    <property type="entry name" value="FliG_C"/>
    <property type="match status" value="1"/>
</dbReference>